<dbReference type="Proteomes" id="UP000290289">
    <property type="component" value="Chromosome 2"/>
</dbReference>
<comment type="caution">
    <text evidence="1">The sequence shown here is derived from an EMBL/GenBank/DDBJ whole genome shotgun (WGS) entry which is preliminary data.</text>
</comment>
<name>A0A498KHF3_MALDO</name>
<dbReference type="AlphaFoldDB" id="A0A498KHF3"/>
<dbReference type="EMBL" id="RDQH01000328">
    <property type="protein sequence ID" value="RXI05834.1"/>
    <property type="molecule type" value="Genomic_DNA"/>
</dbReference>
<proteinExistence type="predicted"/>
<protein>
    <submittedName>
        <fullName evidence="1">Uncharacterized protein</fullName>
    </submittedName>
</protein>
<keyword evidence="2" id="KW-1185">Reference proteome</keyword>
<reference evidence="1 2" key="1">
    <citation type="submission" date="2018-10" db="EMBL/GenBank/DDBJ databases">
        <title>A high-quality apple genome assembly.</title>
        <authorList>
            <person name="Hu J."/>
        </authorList>
    </citation>
    <scope>NUCLEOTIDE SEQUENCE [LARGE SCALE GENOMIC DNA]</scope>
    <source>
        <strain evidence="2">cv. HFTH1</strain>
        <tissue evidence="1">Young leaf</tissue>
    </source>
</reference>
<sequence>MWNSAEKVFARSGSFREGGDDEEALRWAALERLPTYAKYGAAFSETSSETLWRSTSASSRLRSRSSFSTGLLAPPTTTPNNSSIACAADLTPLNFPKIEVRFQNLKVEAFVHVGSSAADYSQFCF</sequence>
<organism evidence="1 2">
    <name type="scientific">Malus domestica</name>
    <name type="common">Apple</name>
    <name type="synonym">Pyrus malus</name>
    <dbReference type="NCBI Taxonomy" id="3750"/>
    <lineage>
        <taxon>Eukaryota</taxon>
        <taxon>Viridiplantae</taxon>
        <taxon>Streptophyta</taxon>
        <taxon>Embryophyta</taxon>
        <taxon>Tracheophyta</taxon>
        <taxon>Spermatophyta</taxon>
        <taxon>Magnoliopsida</taxon>
        <taxon>eudicotyledons</taxon>
        <taxon>Gunneridae</taxon>
        <taxon>Pentapetalae</taxon>
        <taxon>rosids</taxon>
        <taxon>fabids</taxon>
        <taxon>Rosales</taxon>
        <taxon>Rosaceae</taxon>
        <taxon>Amygdaloideae</taxon>
        <taxon>Maleae</taxon>
        <taxon>Malus</taxon>
    </lineage>
</organism>
<gene>
    <name evidence="1" type="ORF">DVH24_017876</name>
</gene>
<evidence type="ECO:0000313" key="2">
    <source>
        <dbReference type="Proteomes" id="UP000290289"/>
    </source>
</evidence>
<evidence type="ECO:0000313" key="1">
    <source>
        <dbReference type="EMBL" id="RXI05834.1"/>
    </source>
</evidence>
<accession>A0A498KHF3</accession>